<comment type="similarity">
    <text evidence="2">Belongs to the crooked-neck family.</text>
</comment>
<feature type="domain" description="Pre-mRNA-splicing factor Syf1-like N-terminal HAT-repeats" evidence="11">
    <location>
        <begin position="12"/>
        <end position="167"/>
    </location>
</feature>
<evidence type="ECO:0000259" key="10">
    <source>
        <dbReference type="Pfam" id="PF23231"/>
    </source>
</evidence>
<keyword evidence="5" id="KW-0677">Repeat</keyword>
<dbReference type="Pfam" id="PF23220">
    <property type="entry name" value="HAT_Syf1_M"/>
    <property type="match status" value="2"/>
</dbReference>
<dbReference type="SUPFAM" id="SSF48452">
    <property type="entry name" value="TPR-like"/>
    <property type="match status" value="1"/>
</dbReference>
<keyword evidence="13" id="KW-1185">Reference proteome</keyword>
<feature type="domain" description="Pre-mRNA-splicing factor Syf1/CRNKL1-like C-terminal HAT-repeats" evidence="10">
    <location>
        <begin position="407"/>
        <end position="510"/>
    </location>
</feature>
<dbReference type="AlphaFoldDB" id="A0A835KDA0"/>
<keyword evidence="7" id="KW-0539">Nucleus</keyword>
<accession>A0A835KDA0</accession>
<dbReference type="Gene3D" id="1.25.40.10">
    <property type="entry name" value="Tetratricopeptide repeat domain"/>
    <property type="match status" value="2"/>
</dbReference>
<dbReference type="InterPro" id="IPR055430">
    <property type="entry name" value="HAT_Syf1_CNRKL1_C"/>
</dbReference>
<evidence type="ECO:0000313" key="12">
    <source>
        <dbReference type="EMBL" id="KAF8723576.1"/>
    </source>
</evidence>
<dbReference type="GO" id="GO:0071014">
    <property type="term" value="C:post-mRNA release spliceosomal complex"/>
    <property type="evidence" value="ECO:0007669"/>
    <property type="project" value="TreeGrafter"/>
</dbReference>
<dbReference type="Pfam" id="PF23231">
    <property type="entry name" value="HAT_Syf1_CNRKL1_C"/>
    <property type="match status" value="1"/>
</dbReference>
<keyword evidence="6" id="KW-0508">mRNA splicing</keyword>
<feature type="domain" description="Pre-mRNA-splicing factor SYF1 central HAT repeats" evidence="9">
    <location>
        <begin position="316"/>
        <end position="359"/>
    </location>
</feature>
<evidence type="ECO:0000256" key="7">
    <source>
        <dbReference type="ARBA" id="ARBA00023242"/>
    </source>
</evidence>
<comment type="subcellular location">
    <subcellularLocation>
        <location evidence="1">Nucleus</location>
    </subcellularLocation>
</comment>
<dbReference type="Proteomes" id="UP000636709">
    <property type="component" value="Unassembled WGS sequence"/>
</dbReference>
<name>A0A835KDA0_9POAL</name>
<dbReference type="Pfam" id="PF23233">
    <property type="entry name" value="HAT_Syf1_CNRKL1_N"/>
    <property type="match status" value="1"/>
</dbReference>
<dbReference type="GO" id="GO:0000974">
    <property type="term" value="C:Prp19 complex"/>
    <property type="evidence" value="ECO:0007669"/>
    <property type="project" value="TreeGrafter"/>
</dbReference>
<protein>
    <submittedName>
        <fullName evidence="12">Uncharacterized protein</fullName>
    </submittedName>
</protein>
<evidence type="ECO:0000256" key="4">
    <source>
        <dbReference type="ARBA" id="ARBA00022728"/>
    </source>
</evidence>
<evidence type="ECO:0000256" key="5">
    <source>
        <dbReference type="ARBA" id="ARBA00022737"/>
    </source>
</evidence>
<sequence length="620" mass="70286">MLETDGITYEWCPYEEDVLRKPFKLGSWLRYLSAHAASPLKKRTSIYERALHSLPGSYKLWHAYLTDLAAAASPFPITDPAHAALNAAFERALATGNMLRMPRVWHMYATALIDQRLLTRARRALDRALRALPVTQHRRVVWPLALRLANLPGCPAETSTRVFRRYYLQFDDRAHAEEFVDFLVSAGRFREAAEQLAAAIDDEGFCSAKGTTKRQLLLDLCDLIAKHPEDVVGMPVEAILCGAVRKFPEEAGVLWTTLAGHYARKGIHDKARDVFEEGITTATTVKDFRLLDKGAQEESSDAVLQGRRGHEHGEAERLLERRPEQLRQNPHDVQAWHERVKIFHGNPMRQATTYAEAIWARDASACAQPRQAPARAQLVRGRVPCLPERRHVLQAPARGTHMGGVPAFVERYGTSKPGRVRDVFEDAVRQAPAAAKKAMFLRYAKFEEDHGLATRAMKVYEDAANAVPSCDRLSVYEVYVARATALFGALKAREVYHRAISKRAMCVRFTWTSQAQGKPETQPPQKIRMTAQTNLPVRPPVREWEHVWATCQEWTGRHPHVQQTSQAQPAENLAADPMLMLPVRWEANLRWVPRLRPDIRQPIFRKKKNLRAKKGVCIGM</sequence>
<proteinExistence type="inferred from homology"/>
<feature type="region of interest" description="Disordered" evidence="8">
    <location>
        <begin position="299"/>
        <end position="324"/>
    </location>
</feature>
<evidence type="ECO:0000256" key="1">
    <source>
        <dbReference type="ARBA" id="ARBA00004123"/>
    </source>
</evidence>
<comment type="caution">
    <text evidence="12">The sequence shown here is derived from an EMBL/GenBank/DDBJ whole genome shotgun (WGS) entry which is preliminary data.</text>
</comment>
<evidence type="ECO:0000259" key="9">
    <source>
        <dbReference type="Pfam" id="PF23220"/>
    </source>
</evidence>
<dbReference type="InterPro" id="IPR056350">
    <property type="entry name" value="HAT_Syf1_central"/>
</dbReference>
<dbReference type="EMBL" id="JACEFO010001666">
    <property type="protein sequence ID" value="KAF8723576.1"/>
    <property type="molecule type" value="Genomic_DNA"/>
</dbReference>
<keyword evidence="4" id="KW-0747">Spliceosome</keyword>
<evidence type="ECO:0000256" key="3">
    <source>
        <dbReference type="ARBA" id="ARBA00022664"/>
    </source>
</evidence>
<dbReference type="InterPro" id="IPR003107">
    <property type="entry name" value="HAT"/>
</dbReference>
<dbReference type="GO" id="GO:0071007">
    <property type="term" value="C:U2-type catalytic step 2 spliceosome"/>
    <property type="evidence" value="ECO:0007669"/>
    <property type="project" value="TreeGrafter"/>
</dbReference>
<keyword evidence="3" id="KW-0507">mRNA processing</keyword>
<dbReference type="OrthoDB" id="10067343at2759"/>
<gene>
    <name evidence="12" type="ORF">HU200_021531</name>
</gene>
<evidence type="ECO:0000256" key="6">
    <source>
        <dbReference type="ARBA" id="ARBA00023187"/>
    </source>
</evidence>
<feature type="domain" description="Pre-mRNA-splicing factor SYF1 central HAT repeats" evidence="9">
    <location>
        <begin position="177"/>
        <end position="291"/>
    </location>
</feature>
<reference evidence="12" key="1">
    <citation type="submission" date="2020-07" db="EMBL/GenBank/DDBJ databases">
        <title>Genome sequence and genetic diversity analysis of an under-domesticated orphan crop, white fonio (Digitaria exilis).</title>
        <authorList>
            <person name="Bennetzen J.L."/>
            <person name="Chen S."/>
            <person name="Ma X."/>
            <person name="Wang X."/>
            <person name="Yssel A.E.J."/>
            <person name="Chaluvadi S.R."/>
            <person name="Johnson M."/>
            <person name="Gangashetty P."/>
            <person name="Hamidou F."/>
            <person name="Sanogo M.D."/>
            <person name="Zwaenepoel A."/>
            <person name="Wallace J."/>
            <person name="Van De Peer Y."/>
            <person name="Van Deynze A."/>
        </authorList>
    </citation>
    <scope>NUCLEOTIDE SEQUENCE</scope>
    <source>
        <tissue evidence="12">Leaves</tissue>
    </source>
</reference>
<organism evidence="12 13">
    <name type="scientific">Digitaria exilis</name>
    <dbReference type="NCBI Taxonomy" id="1010633"/>
    <lineage>
        <taxon>Eukaryota</taxon>
        <taxon>Viridiplantae</taxon>
        <taxon>Streptophyta</taxon>
        <taxon>Embryophyta</taxon>
        <taxon>Tracheophyta</taxon>
        <taxon>Spermatophyta</taxon>
        <taxon>Magnoliopsida</taxon>
        <taxon>Liliopsida</taxon>
        <taxon>Poales</taxon>
        <taxon>Poaceae</taxon>
        <taxon>PACMAD clade</taxon>
        <taxon>Panicoideae</taxon>
        <taxon>Panicodae</taxon>
        <taxon>Paniceae</taxon>
        <taxon>Anthephorinae</taxon>
        <taxon>Digitaria</taxon>
    </lineage>
</organism>
<dbReference type="InterPro" id="IPR011990">
    <property type="entry name" value="TPR-like_helical_dom_sf"/>
</dbReference>
<dbReference type="InterPro" id="IPR045075">
    <property type="entry name" value="Syf1-like"/>
</dbReference>
<dbReference type="PANTHER" id="PTHR11246">
    <property type="entry name" value="PRE-MRNA SPLICING FACTOR"/>
    <property type="match status" value="1"/>
</dbReference>
<dbReference type="SMART" id="SM00386">
    <property type="entry name" value="HAT"/>
    <property type="match status" value="3"/>
</dbReference>
<dbReference type="InterPro" id="IPR055433">
    <property type="entry name" value="HAT_Syf1-like_N"/>
</dbReference>
<evidence type="ECO:0000256" key="2">
    <source>
        <dbReference type="ARBA" id="ARBA00008644"/>
    </source>
</evidence>
<feature type="compositionally biased region" description="Basic and acidic residues" evidence="8">
    <location>
        <begin position="311"/>
        <end position="324"/>
    </location>
</feature>
<evidence type="ECO:0000256" key="8">
    <source>
        <dbReference type="SAM" id="MobiDB-lite"/>
    </source>
</evidence>
<dbReference type="PANTHER" id="PTHR11246:SF19">
    <property type="entry name" value="OS06G0235800 PROTEIN"/>
    <property type="match status" value="1"/>
</dbReference>
<dbReference type="GO" id="GO:0000349">
    <property type="term" value="P:generation of catalytic spliceosome for first transesterification step"/>
    <property type="evidence" value="ECO:0007669"/>
    <property type="project" value="TreeGrafter"/>
</dbReference>
<evidence type="ECO:0000313" key="13">
    <source>
        <dbReference type="Proteomes" id="UP000636709"/>
    </source>
</evidence>
<evidence type="ECO:0000259" key="11">
    <source>
        <dbReference type="Pfam" id="PF23233"/>
    </source>
</evidence>